<evidence type="ECO:0000256" key="1">
    <source>
        <dbReference type="SAM" id="MobiDB-lite"/>
    </source>
</evidence>
<feature type="region of interest" description="Disordered" evidence="1">
    <location>
        <begin position="1"/>
        <end position="70"/>
    </location>
</feature>
<comment type="caution">
    <text evidence="2">The sequence shown here is derived from an EMBL/GenBank/DDBJ whole genome shotgun (WGS) entry which is preliminary data.</text>
</comment>
<dbReference type="Proteomes" id="UP001419268">
    <property type="component" value="Unassembled WGS sequence"/>
</dbReference>
<dbReference type="EMBL" id="JBBNAG010000008">
    <property type="protein sequence ID" value="KAK9111899.1"/>
    <property type="molecule type" value="Genomic_DNA"/>
</dbReference>
<accession>A0AAP0IAQ9</accession>
<evidence type="ECO:0000313" key="3">
    <source>
        <dbReference type="Proteomes" id="UP001419268"/>
    </source>
</evidence>
<dbReference type="AlphaFoldDB" id="A0AAP0IAQ9"/>
<name>A0AAP0IAQ9_9MAGN</name>
<gene>
    <name evidence="2" type="ORF">Scep_019418</name>
</gene>
<protein>
    <submittedName>
        <fullName evidence="2">Uncharacterized protein</fullName>
    </submittedName>
</protein>
<organism evidence="2 3">
    <name type="scientific">Stephania cephalantha</name>
    <dbReference type="NCBI Taxonomy" id="152367"/>
    <lineage>
        <taxon>Eukaryota</taxon>
        <taxon>Viridiplantae</taxon>
        <taxon>Streptophyta</taxon>
        <taxon>Embryophyta</taxon>
        <taxon>Tracheophyta</taxon>
        <taxon>Spermatophyta</taxon>
        <taxon>Magnoliopsida</taxon>
        <taxon>Ranunculales</taxon>
        <taxon>Menispermaceae</taxon>
        <taxon>Menispermoideae</taxon>
        <taxon>Cissampelideae</taxon>
        <taxon>Stephania</taxon>
    </lineage>
</organism>
<evidence type="ECO:0000313" key="2">
    <source>
        <dbReference type="EMBL" id="KAK9111899.1"/>
    </source>
</evidence>
<sequence>MHTAHTVTQNREAERKKKEMRGGGEGGTLREGEKEVETSTVEGVSGAWDPVGQGSDRTAEAAPPHCDPSASRGKGILSDFISIARGRGPTSTNPRWDPRVSDRDYMANIIFVGFGRLVRFWIKGGHFEEPNSIKFRSLNGLEAIDHHFELSPLLVTITGMISELENIDVRHTVLTLIYLSPEPKFTNSRVVSRRLYCGGPKSQGNLAPPCAAHVTRNMVVDSIEILSQYEIKFINYLNSKVVDVRFDLGTEKIRNNPLNETTFDARNRRAGSSRIGPGGNRWPSCDEVDHPTLKMGVDGCEGPSHVLIHITQLYGEVHH</sequence>
<feature type="compositionally biased region" description="Basic and acidic residues" evidence="1">
    <location>
        <begin position="11"/>
        <end position="37"/>
    </location>
</feature>
<proteinExistence type="predicted"/>
<feature type="compositionally biased region" description="Polar residues" evidence="1">
    <location>
        <begin position="1"/>
        <end position="10"/>
    </location>
</feature>
<reference evidence="2 3" key="1">
    <citation type="submission" date="2024-01" db="EMBL/GenBank/DDBJ databases">
        <title>Genome assemblies of Stephania.</title>
        <authorList>
            <person name="Yang L."/>
        </authorList>
    </citation>
    <scope>NUCLEOTIDE SEQUENCE [LARGE SCALE GENOMIC DNA]</scope>
    <source>
        <strain evidence="2">JXDWG</strain>
        <tissue evidence="2">Leaf</tissue>
    </source>
</reference>
<keyword evidence="3" id="KW-1185">Reference proteome</keyword>